<dbReference type="AlphaFoldDB" id="H6QSX1"/>
<dbReference type="KEGG" id="pgr:PGTG_21943"/>
<dbReference type="Proteomes" id="UP000008783">
    <property type="component" value="Unassembled WGS sequence"/>
</dbReference>
<sequence length="588" mass="67101">MVCLIDLPNEILINIFSLLPRHNTDWLHQLIRLSRNTKPTTELNAYHQITLNNHQTIRSLSKTLRTKQPQLAPLIHQITLISSSTATTATATTTESKTIHDESMTFFAFTALLRHCHRINHLQLELDGTNRFELTQLFQAISDSKTAQNINSLVYLTRSPIQANQPDLSQLISNLTALKSLSIIGNIRYHHHHHTCHHHHNPFYYRQLPSPPPPIQSILLSSSRLTNSSKNHLRNLLRSVSKTLLKLTLNQTSGLSYSALFDFTEPIQATLEHLELIGNFCNPMRIQSTTTTTTTYHPLPFHPDWSLFVARFRILKSLKLVNNFHWITPIPVPISTQQPSSASTSSYHPLSSSSTHHIPSSLNPPSDDQSMTNDIQLPQPGSIVHTHYLDFKSLELLPKSIVQLVIRNHPKPLLNHHHHLHHHHLHLHQDRRAEEFLEEDQDDQEEHHHQQQDDDDDEEEEEEEGDEQVRFARFIDAHLDQLGLANPARNAHPFLLPPSFSHLPPAPAPAPPAPPFHPLFNPSSSYSSALIHHHLHHLHCHCLAHLVHLKIAKLWSHLENLSRFDFDHRALIRPPSPPPPPPTSPSHP</sequence>
<dbReference type="HOGENOM" id="CLU_463910_0_0_1"/>
<feature type="region of interest" description="Disordered" evidence="1">
    <location>
        <begin position="437"/>
        <end position="467"/>
    </location>
</feature>
<feature type="region of interest" description="Disordered" evidence="1">
    <location>
        <begin position="338"/>
        <end position="379"/>
    </location>
</feature>
<reference evidence="3" key="1">
    <citation type="journal article" date="2011" name="Proc. Natl. Acad. Sci. U.S.A.">
        <title>Obligate biotrophy features unraveled by the genomic analysis of rust fungi.</title>
        <authorList>
            <person name="Duplessis S."/>
            <person name="Cuomo C.A."/>
            <person name="Lin Y.-C."/>
            <person name="Aerts A."/>
            <person name="Tisserant E."/>
            <person name="Veneault-Fourrey C."/>
            <person name="Joly D.L."/>
            <person name="Hacquard S."/>
            <person name="Amselem J."/>
            <person name="Cantarel B.L."/>
            <person name="Chiu R."/>
            <person name="Coutinho P.M."/>
            <person name="Feau N."/>
            <person name="Field M."/>
            <person name="Frey P."/>
            <person name="Gelhaye E."/>
            <person name="Goldberg J."/>
            <person name="Grabherr M.G."/>
            <person name="Kodira C.D."/>
            <person name="Kohler A."/>
            <person name="Kuees U."/>
            <person name="Lindquist E.A."/>
            <person name="Lucas S.M."/>
            <person name="Mago R."/>
            <person name="Mauceli E."/>
            <person name="Morin E."/>
            <person name="Murat C."/>
            <person name="Pangilinan J.L."/>
            <person name="Park R."/>
            <person name="Pearson M."/>
            <person name="Quesneville H."/>
            <person name="Rouhier N."/>
            <person name="Sakthikumar S."/>
            <person name="Salamov A.A."/>
            <person name="Schmutz J."/>
            <person name="Selles B."/>
            <person name="Shapiro H."/>
            <person name="Tanguay P."/>
            <person name="Tuskan G.A."/>
            <person name="Henrissat B."/>
            <person name="Van de Peer Y."/>
            <person name="Rouze P."/>
            <person name="Ellis J.G."/>
            <person name="Dodds P.N."/>
            <person name="Schein J.E."/>
            <person name="Zhong S."/>
            <person name="Hamelin R.C."/>
            <person name="Grigoriev I.V."/>
            <person name="Szabo L.J."/>
            <person name="Martin F."/>
        </authorList>
    </citation>
    <scope>NUCLEOTIDE SEQUENCE [LARGE SCALE GENOMIC DNA]</scope>
    <source>
        <strain evidence="3">CRL 75-36-700-3 / race SCCL</strain>
    </source>
</reference>
<proteinExistence type="predicted"/>
<organism evidence="2 3">
    <name type="scientific">Puccinia graminis f. sp. tritici (strain CRL 75-36-700-3 / race SCCL)</name>
    <name type="common">Black stem rust fungus</name>
    <dbReference type="NCBI Taxonomy" id="418459"/>
    <lineage>
        <taxon>Eukaryota</taxon>
        <taxon>Fungi</taxon>
        <taxon>Dikarya</taxon>
        <taxon>Basidiomycota</taxon>
        <taxon>Pucciniomycotina</taxon>
        <taxon>Pucciniomycetes</taxon>
        <taxon>Pucciniales</taxon>
        <taxon>Pucciniaceae</taxon>
        <taxon>Puccinia</taxon>
    </lineage>
</organism>
<evidence type="ECO:0000313" key="2">
    <source>
        <dbReference type="EMBL" id="EHS63925.1"/>
    </source>
</evidence>
<dbReference type="VEuPathDB" id="FungiDB:PGTG_21943"/>
<feature type="compositionally biased region" description="Acidic residues" evidence="1">
    <location>
        <begin position="453"/>
        <end position="466"/>
    </location>
</feature>
<dbReference type="RefSeq" id="XP_003889393.1">
    <property type="nucleotide sequence ID" value="XM_003889344.1"/>
</dbReference>
<dbReference type="InParanoid" id="H6QSX1"/>
<evidence type="ECO:0008006" key="4">
    <source>
        <dbReference type="Google" id="ProtNLM"/>
    </source>
</evidence>
<gene>
    <name evidence="2" type="ORF">PGTG_21943</name>
</gene>
<evidence type="ECO:0000256" key="1">
    <source>
        <dbReference type="SAM" id="MobiDB-lite"/>
    </source>
</evidence>
<dbReference type="GeneID" id="13540669"/>
<name>H6QSX1_PUCGT</name>
<feature type="compositionally biased region" description="Polar residues" evidence="1">
    <location>
        <begin position="363"/>
        <end position="376"/>
    </location>
</feature>
<accession>H6QSX1</accession>
<dbReference type="EMBL" id="DS178301">
    <property type="protein sequence ID" value="EHS63925.1"/>
    <property type="molecule type" value="Genomic_DNA"/>
</dbReference>
<protein>
    <recommendedName>
        <fullName evidence="4">F-box domain-containing protein</fullName>
    </recommendedName>
</protein>
<evidence type="ECO:0000313" key="3">
    <source>
        <dbReference type="Proteomes" id="UP000008783"/>
    </source>
</evidence>
<keyword evidence="3" id="KW-1185">Reference proteome</keyword>
<feature type="compositionally biased region" description="Low complexity" evidence="1">
    <location>
        <begin position="338"/>
        <end position="361"/>
    </location>
</feature>
<dbReference type="OrthoDB" id="10370656at2759"/>